<dbReference type="InterPro" id="IPR018977">
    <property type="entry name" value="NurA_domain"/>
</dbReference>
<dbReference type="AlphaFoldDB" id="A0A075WEM7"/>
<name>A0A075WEM7_ARCFL</name>
<dbReference type="RefSeq" id="WP_048095838.1">
    <property type="nucleotide sequence ID" value="NZ_CP006577.1"/>
</dbReference>
<organism evidence="2 3">
    <name type="scientific">Archaeoglobus fulgidus DSM 8774</name>
    <dbReference type="NCBI Taxonomy" id="1344584"/>
    <lineage>
        <taxon>Archaea</taxon>
        <taxon>Methanobacteriati</taxon>
        <taxon>Methanobacteriota</taxon>
        <taxon>Archaeoglobi</taxon>
        <taxon>Archaeoglobales</taxon>
        <taxon>Archaeoglobaceae</taxon>
        <taxon>Archaeoglobus</taxon>
    </lineage>
</organism>
<sequence>MPDFLESYVKELNAKSERIKNDYSLKSSKVAIELERAFERFWIHTDLPNSSPSEFSVLAVDSSSQHIVTSNGGIFYVVRALALSKNRRYRELVTDFDFTSDSTHDAAHVIHRKMEWLEHKVALQAVKDGFDGFLLFDGSIYGRLAHIPIETGYVNDRAFMLKYFETVIELLETCKKESIPIIGISKESRTAFFREFLIKTIASEMKDKTGLSAEKLEKLLSLAIDNRRMAVKELEKIEKEKDVGILRDLIEELFARRPDFQLILSYAETAGYTTPLVLGASIRWRRSYERIVRDPEGFVKSNFPVSSRDKNFVDWALGIVENIPDLSAIVSFHLLPAINDTPMRIDIPAWVFGIEEKLSEVGWPEAVNVDLNEILRLISAGYCGLENYNVWLKAVDDEVKLRRDVFENLYLPKFEEIVGRFATPRGYRRVRFP</sequence>
<dbReference type="GeneID" id="24795192"/>
<evidence type="ECO:0000313" key="3">
    <source>
        <dbReference type="Proteomes" id="UP000028501"/>
    </source>
</evidence>
<evidence type="ECO:0000313" key="2">
    <source>
        <dbReference type="EMBL" id="AIG98451.1"/>
    </source>
</evidence>
<dbReference type="EMBL" id="CP006577">
    <property type="protein sequence ID" value="AIG98451.1"/>
    <property type="molecule type" value="Genomic_DNA"/>
</dbReference>
<reference evidence="2 3" key="1">
    <citation type="submission" date="2013-07" db="EMBL/GenBank/DDBJ databases">
        <title>Genome of Archaeoglobus fulgidus.</title>
        <authorList>
            <person name="Fiebig A."/>
            <person name="Birkeland N.-K."/>
        </authorList>
    </citation>
    <scope>NUCLEOTIDE SEQUENCE [LARGE SCALE GENOMIC DNA]</scope>
    <source>
        <strain evidence="2 3">DSM 8774</strain>
    </source>
</reference>
<gene>
    <name evidence="2" type="ORF">AFULGI_00016920</name>
</gene>
<proteinExistence type="predicted"/>
<dbReference type="HOGENOM" id="CLU_625034_0_0_2"/>
<feature type="domain" description="NurA" evidence="1">
    <location>
        <begin position="55"/>
        <end position="401"/>
    </location>
</feature>
<protein>
    <submittedName>
        <fullName evidence="2">NurA domain protein</fullName>
    </submittedName>
</protein>
<dbReference type="KEGG" id="afg:AFULGI_00016920"/>
<evidence type="ECO:0000259" key="1">
    <source>
        <dbReference type="SMART" id="SM00933"/>
    </source>
</evidence>
<dbReference type="Pfam" id="PF09376">
    <property type="entry name" value="NurA"/>
    <property type="match status" value="1"/>
</dbReference>
<dbReference type="Proteomes" id="UP000028501">
    <property type="component" value="Chromosome"/>
</dbReference>
<dbReference type="SMART" id="SM00933">
    <property type="entry name" value="NurA"/>
    <property type="match status" value="1"/>
</dbReference>
<accession>A0A075WEM7</accession>